<evidence type="ECO:0000259" key="2">
    <source>
        <dbReference type="Pfam" id="PF20237"/>
    </source>
</evidence>
<keyword evidence="1" id="KW-1133">Transmembrane helix</keyword>
<dbReference type="AlphaFoldDB" id="A0AAE0NJG5"/>
<keyword evidence="4" id="KW-1185">Reference proteome</keyword>
<feature type="domain" description="DUF6594" evidence="2">
    <location>
        <begin position="48"/>
        <end position="213"/>
    </location>
</feature>
<accession>A0AAE0NJG5</accession>
<gene>
    <name evidence="3" type="ORF">B0T24DRAFT_645259</name>
</gene>
<comment type="caution">
    <text evidence="3">The sequence shown here is derived from an EMBL/GenBank/DDBJ whole genome shotgun (WGS) entry which is preliminary data.</text>
</comment>
<dbReference type="EMBL" id="JAULSN010000001">
    <property type="protein sequence ID" value="KAK3382572.1"/>
    <property type="molecule type" value="Genomic_DNA"/>
</dbReference>
<reference evidence="3" key="2">
    <citation type="submission" date="2023-06" db="EMBL/GenBank/DDBJ databases">
        <authorList>
            <consortium name="Lawrence Berkeley National Laboratory"/>
            <person name="Haridas S."/>
            <person name="Hensen N."/>
            <person name="Bonometti L."/>
            <person name="Westerberg I."/>
            <person name="Brannstrom I.O."/>
            <person name="Guillou S."/>
            <person name="Cros-Aarteil S."/>
            <person name="Calhoun S."/>
            <person name="Kuo A."/>
            <person name="Mondo S."/>
            <person name="Pangilinan J."/>
            <person name="Riley R."/>
            <person name="Labutti K."/>
            <person name="Andreopoulos B."/>
            <person name="Lipzen A."/>
            <person name="Chen C."/>
            <person name="Yanf M."/>
            <person name="Daum C."/>
            <person name="Ng V."/>
            <person name="Clum A."/>
            <person name="Steindorff A."/>
            <person name="Ohm R."/>
            <person name="Martin F."/>
            <person name="Silar P."/>
            <person name="Natvig D."/>
            <person name="Lalanne C."/>
            <person name="Gautier V."/>
            <person name="Ament-Velasquez S.L."/>
            <person name="Kruys A."/>
            <person name="Hutchinson M.I."/>
            <person name="Powell A.J."/>
            <person name="Barry K."/>
            <person name="Miller A.N."/>
            <person name="Grigoriev I.V."/>
            <person name="Debuchy R."/>
            <person name="Gladieux P."/>
            <person name="Thoren M.H."/>
            <person name="Johannesson H."/>
        </authorList>
    </citation>
    <scope>NUCLEOTIDE SEQUENCE</scope>
    <source>
        <strain evidence="3">CBS 958.72</strain>
    </source>
</reference>
<organism evidence="3 4">
    <name type="scientific">Lasiosphaeria ovina</name>
    <dbReference type="NCBI Taxonomy" id="92902"/>
    <lineage>
        <taxon>Eukaryota</taxon>
        <taxon>Fungi</taxon>
        <taxon>Dikarya</taxon>
        <taxon>Ascomycota</taxon>
        <taxon>Pezizomycotina</taxon>
        <taxon>Sordariomycetes</taxon>
        <taxon>Sordariomycetidae</taxon>
        <taxon>Sordariales</taxon>
        <taxon>Lasiosphaeriaceae</taxon>
        <taxon>Lasiosphaeria</taxon>
    </lineage>
</organism>
<name>A0AAE0NJG5_9PEZI</name>
<keyword evidence="1" id="KW-0812">Transmembrane</keyword>
<evidence type="ECO:0000313" key="3">
    <source>
        <dbReference type="EMBL" id="KAK3382572.1"/>
    </source>
</evidence>
<proteinExistence type="predicted"/>
<feature type="transmembrane region" description="Helical" evidence="1">
    <location>
        <begin position="206"/>
        <end position="224"/>
    </location>
</feature>
<evidence type="ECO:0000256" key="1">
    <source>
        <dbReference type="SAM" id="Phobius"/>
    </source>
</evidence>
<feature type="transmembrane region" description="Helical" evidence="1">
    <location>
        <begin position="175"/>
        <end position="194"/>
    </location>
</feature>
<sequence length="225" mass="26039">MEPTTDSKHFVQYVNRSLEEGEDFHFLLFEFLQRLDLTQLQVRLVRLKSRIQKNGEASKRDLKTLESILAIYATANKDYRYLCSQKILDRSETRRRKLLLQRFFQSEHNFNDPFQSHFVFFKGDSKKIDPIRRAGPLRVSQFVNRLVRFIIAMTGGVFLVVPMIIMVLGPSQIESLVTVSTSVAFLSLILSFVVRVSNVETLISTATYAAVLVVFLSLSFIRVYF</sequence>
<dbReference type="InterPro" id="IPR046529">
    <property type="entry name" value="DUF6594"/>
</dbReference>
<protein>
    <recommendedName>
        <fullName evidence="2">DUF6594 domain-containing protein</fullName>
    </recommendedName>
</protein>
<dbReference type="Proteomes" id="UP001287356">
    <property type="component" value="Unassembled WGS sequence"/>
</dbReference>
<evidence type="ECO:0000313" key="4">
    <source>
        <dbReference type="Proteomes" id="UP001287356"/>
    </source>
</evidence>
<keyword evidence="1" id="KW-0472">Membrane</keyword>
<reference evidence="3" key="1">
    <citation type="journal article" date="2023" name="Mol. Phylogenet. Evol.">
        <title>Genome-scale phylogeny and comparative genomics of the fungal order Sordariales.</title>
        <authorList>
            <person name="Hensen N."/>
            <person name="Bonometti L."/>
            <person name="Westerberg I."/>
            <person name="Brannstrom I.O."/>
            <person name="Guillou S."/>
            <person name="Cros-Aarteil S."/>
            <person name="Calhoun S."/>
            <person name="Haridas S."/>
            <person name="Kuo A."/>
            <person name="Mondo S."/>
            <person name="Pangilinan J."/>
            <person name="Riley R."/>
            <person name="LaButti K."/>
            <person name="Andreopoulos B."/>
            <person name="Lipzen A."/>
            <person name="Chen C."/>
            <person name="Yan M."/>
            <person name="Daum C."/>
            <person name="Ng V."/>
            <person name="Clum A."/>
            <person name="Steindorff A."/>
            <person name="Ohm R.A."/>
            <person name="Martin F."/>
            <person name="Silar P."/>
            <person name="Natvig D.O."/>
            <person name="Lalanne C."/>
            <person name="Gautier V."/>
            <person name="Ament-Velasquez S.L."/>
            <person name="Kruys A."/>
            <person name="Hutchinson M.I."/>
            <person name="Powell A.J."/>
            <person name="Barry K."/>
            <person name="Miller A.N."/>
            <person name="Grigoriev I.V."/>
            <person name="Debuchy R."/>
            <person name="Gladieux P."/>
            <person name="Hiltunen Thoren M."/>
            <person name="Johannesson H."/>
        </authorList>
    </citation>
    <scope>NUCLEOTIDE SEQUENCE</scope>
    <source>
        <strain evidence="3">CBS 958.72</strain>
    </source>
</reference>
<dbReference type="Pfam" id="PF20237">
    <property type="entry name" value="DUF6594"/>
    <property type="match status" value="1"/>
</dbReference>
<feature type="transmembrane region" description="Helical" evidence="1">
    <location>
        <begin position="146"/>
        <end position="169"/>
    </location>
</feature>